<dbReference type="EC" id="6.1.1.4" evidence="9"/>
<dbReference type="PROSITE" id="PS00178">
    <property type="entry name" value="AA_TRNA_LIGASE_I"/>
    <property type="match status" value="1"/>
</dbReference>
<evidence type="ECO:0000256" key="3">
    <source>
        <dbReference type="ARBA" id="ARBA00022598"/>
    </source>
</evidence>
<dbReference type="InterPro" id="IPR025709">
    <property type="entry name" value="Leu_tRNA-synth_edit"/>
</dbReference>
<dbReference type="Pfam" id="PF09334">
    <property type="entry name" value="tRNA-synt_1g"/>
    <property type="match status" value="1"/>
</dbReference>
<dbReference type="Gene3D" id="3.90.740.10">
    <property type="entry name" value="Valyl/Leucyl/Isoleucyl-tRNA synthetase, editing domain"/>
    <property type="match status" value="1"/>
</dbReference>
<keyword evidence="5 9" id="KW-0067">ATP-binding</keyword>
<feature type="domain" description="Methionyl/Leucyl tRNA synthetase" evidence="13">
    <location>
        <begin position="39"/>
        <end position="157"/>
    </location>
</feature>
<dbReference type="InterPro" id="IPR014729">
    <property type="entry name" value="Rossmann-like_a/b/a_fold"/>
</dbReference>
<evidence type="ECO:0000259" key="11">
    <source>
        <dbReference type="Pfam" id="PF00133"/>
    </source>
</evidence>
<gene>
    <name evidence="9 15" type="primary">leuS</name>
    <name evidence="15" type="ORF">LMG032447_00074</name>
</gene>
<dbReference type="InterPro" id="IPR009008">
    <property type="entry name" value="Val/Leu/Ile-tRNA-synth_edit"/>
</dbReference>
<evidence type="ECO:0000256" key="6">
    <source>
        <dbReference type="ARBA" id="ARBA00022917"/>
    </source>
</evidence>
<protein>
    <recommendedName>
        <fullName evidence="9">Leucine--tRNA ligase</fullName>
        <ecNumber evidence="9">6.1.1.4</ecNumber>
    </recommendedName>
    <alternativeName>
        <fullName evidence="9">Leucyl-tRNA synthetase</fullName>
        <shortName evidence="9">LeuRS</shortName>
    </alternativeName>
</protein>
<evidence type="ECO:0000259" key="13">
    <source>
        <dbReference type="Pfam" id="PF09334"/>
    </source>
</evidence>
<dbReference type="NCBIfam" id="TIGR00396">
    <property type="entry name" value="leuS_bact"/>
    <property type="match status" value="1"/>
</dbReference>
<evidence type="ECO:0000256" key="7">
    <source>
        <dbReference type="ARBA" id="ARBA00023146"/>
    </source>
</evidence>
<dbReference type="InterPro" id="IPR001412">
    <property type="entry name" value="aa-tRNA-synth_I_CS"/>
</dbReference>
<keyword evidence="7 9" id="KW-0030">Aminoacyl-tRNA synthetase</keyword>
<dbReference type="HAMAP" id="MF_00049_B">
    <property type="entry name" value="Leu_tRNA_synth_B"/>
    <property type="match status" value="1"/>
</dbReference>
<comment type="similarity">
    <text evidence="1 9 10">Belongs to the class-I aminoacyl-tRNA synthetase family.</text>
</comment>
<evidence type="ECO:0000256" key="5">
    <source>
        <dbReference type="ARBA" id="ARBA00022840"/>
    </source>
</evidence>
<comment type="caution">
    <text evidence="15">The sequence shown here is derived from an EMBL/GenBank/DDBJ whole genome shotgun (WGS) entry which is preliminary data.</text>
</comment>
<evidence type="ECO:0000313" key="16">
    <source>
        <dbReference type="Proteomes" id="UP000838102"/>
    </source>
</evidence>
<dbReference type="Pfam" id="PF08264">
    <property type="entry name" value="Anticodon_1"/>
    <property type="match status" value="1"/>
</dbReference>
<evidence type="ECO:0000256" key="10">
    <source>
        <dbReference type="RuleBase" id="RU363035"/>
    </source>
</evidence>
<accession>A0ABN8HB85</accession>
<dbReference type="InterPro" id="IPR015413">
    <property type="entry name" value="Methionyl/Leucyl_tRNA_Synth"/>
</dbReference>
<dbReference type="PRINTS" id="PR00985">
    <property type="entry name" value="TRNASYNTHLEU"/>
</dbReference>
<proteinExistence type="inferred from homology"/>
<dbReference type="EMBL" id="CAKOEU010000001">
    <property type="protein sequence ID" value="CAH1850149.1"/>
    <property type="molecule type" value="Genomic_DNA"/>
</dbReference>
<name>A0ABN8HB85_9LACO</name>
<comment type="catalytic activity">
    <reaction evidence="8 9">
        <text>tRNA(Leu) + L-leucine + ATP = L-leucyl-tRNA(Leu) + AMP + diphosphate</text>
        <dbReference type="Rhea" id="RHEA:11688"/>
        <dbReference type="Rhea" id="RHEA-COMP:9613"/>
        <dbReference type="Rhea" id="RHEA-COMP:9622"/>
        <dbReference type="ChEBI" id="CHEBI:30616"/>
        <dbReference type="ChEBI" id="CHEBI:33019"/>
        <dbReference type="ChEBI" id="CHEBI:57427"/>
        <dbReference type="ChEBI" id="CHEBI:78442"/>
        <dbReference type="ChEBI" id="CHEBI:78494"/>
        <dbReference type="ChEBI" id="CHEBI:456215"/>
        <dbReference type="EC" id="6.1.1.4"/>
    </reaction>
</comment>
<comment type="caution">
    <text evidence="9">Lacks conserved residue(s) required for the propagation of feature annotation.</text>
</comment>
<keyword evidence="2 9" id="KW-0963">Cytoplasm</keyword>
<dbReference type="Gene3D" id="3.40.50.620">
    <property type="entry name" value="HUPs"/>
    <property type="match status" value="2"/>
</dbReference>
<dbReference type="Pfam" id="PF00133">
    <property type="entry name" value="tRNA-synt_1"/>
    <property type="match status" value="1"/>
</dbReference>
<keyword evidence="6 9" id="KW-0648">Protein biosynthesis</keyword>
<feature type="binding site" evidence="9">
    <location>
        <position position="584"/>
    </location>
    <ligand>
        <name>ATP</name>
        <dbReference type="ChEBI" id="CHEBI:30616"/>
    </ligand>
</feature>
<organism evidence="15 16">
    <name type="scientific">Convivina praedatoris</name>
    <dbReference type="NCBI Taxonomy" id="2880963"/>
    <lineage>
        <taxon>Bacteria</taxon>
        <taxon>Bacillati</taxon>
        <taxon>Bacillota</taxon>
        <taxon>Bacilli</taxon>
        <taxon>Lactobacillales</taxon>
        <taxon>Lactobacillaceae</taxon>
        <taxon>Convivina</taxon>
    </lineage>
</organism>
<evidence type="ECO:0000256" key="8">
    <source>
        <dbReference type="ARBA" id="ARBA00047469"/>
    </source>
</evidence>
<feature type="short sequence motif" description="'KMSKS' region" evidence="9">
    <location>
        <begin position="581"/>
        <end position="585"/>
    </location>
</feature>
<evidence type="ECO:0000256" key="4">
    <source>
        <dbReference type="ARBA" id="ARBA00022741"/>
    </source>
</evidence>
<evidence type="ECO:0000256" key="9">
    <source>
        <dbReference type="HAMAP-Rule" id="MF_00049"/>
    </source>
</evidence>
<dbReference type="Pfam" id="PF13603">
    <property type="entry name" value="tRNA-synt_1_2"/>
    <property type="match status" value="1"/>
</dbReference>
<dbReference type="InterPro" id="IPR013155">
    <property type="entry name" value="M/V/L/I-tRNA-synth_anticd-bd"/>
</dbReference>
<dbReference type="Gene3D" id="3.10.20.590">
    <property type="match status" value="1"/>
</dbReference>
<feature type="domain" description="Aminoacyl-tRNA synthetase class Ia" evidence="11">
    <location>
        <begin position="415"/>
        <end position="608"/>
    </location>
</feature>
<dbReference type="InterPro" id="IPR009080">
    <property type="entry name" value="tRNAsynth_Ia_anticodon-bd"/>
</dbReference>
<sequence>MDFNHQQIEKKWQEYWDQHKTFQAQDKSDKPKYYALDMFPYPSGQGLHVGHPEGYTATDIVSRYKRAQGFNVLHPMGWDAFGLPAEQYAIKTGNNPATFTNENIQVFKKQIKSLGFSYDWSREINTTDSNYYKWTQWIFEKLYEKGLAYEDEIMVNWAPDFPGGGIVVANEEVIDGKTERGGYPVYRVPMRQWVLKITAYADRLLDDLDDLDWPDAIKEQQRNWIGRSIGAAVVFDVQDHANQTVEVFSTRPDTLFGASYLVLAPEHELVDHIVTADQKAVVEAYREKIAAKSDLERTDLNKEKSGAFTGAYAINHVNGDKLPIWIADYVLASYGTGAVMGVPAHDQRDWDFATKFDLPIVPVIEGGDVTQEAYTGDGLHINSDFLNGQEKQAAIDTIIDWLTEHKAGTKRVNYRLRDWIFSRQRYWGEPIPVIHWEDGTQSLVPEDELPLRLPEMKQEQMKPSGTGESPLANATDWLNVTRADGVKGRRETNTMPQWAGSSWYYLRYIDPKNRQMLADPEKLAYWSNIDLYVGGAEHAVLHLLYARFWNKFLYDLGVVPDKEPFHKLVNQGMILGENHEKMSKSKGNVVNPDEIVAEYGADTLRIYEMFMGPLTQSKPWSDEGVTGSRRWLDRVWRLLIDDEGRVRDHVTTYNDGKLDKIYNMTVKKVTEDLENLRFNTAISQLMVFINEAYKVDGLPIQYMNGFVQMLAPFAPHLAEELWQRLGHENQSISYVDWPQYNPEALVDDTIEIIFQVNGKVRGKASMDRNADRDAMIAAAQADDNVQNFIAGKEMVKVIAVPGRFVNMVVK</sequence>
<reference evidence="15" key="1">
    <citation type="submission" date="2022-03" db="EMBL/GenBank/DDBJ databases">
        <authorList>
            <person name="Hettiarachchi G."/>
        </authorList>
    </citation>
    <scope>NUCLEOTIDE SEQUENCE</scope>
    <source>
        <strain evidence="15">LMG 32447</strain>
    </source>
</reference>
<dbReference type="PANTHER" id="PTHR43740:SF2">
    <property type="entry name" value="LEUCINE--TRNA LIGASE, MITOCHONDRIAL"/>
    <property type="match status" value="1"/>
</dbReference>
<evidence type="ECO:0000259" key="14">
    <source>
        <dbReference type="Pfam" id="PF13603"/>
    </source>
</evidence>
<feature type="domain" description="Methionyl/Valyl/Leucyl/Isoleucyl-tRNA synthetase anticodon-binding" evidence="12">
    <location>
        <begin position="662"/>
        <end position="773"/>
    </location>
</feature>
<dbReference type="SUPFAM" id="SSF47323">
    <property type="entry name" value="Anticodon-binding domain of a subclass of class I aminoacyl-tRNA synthetases"/>
    <property type="match status" value="1"/>
</dbReference>
<dbReference type="CDD" id="cd07958">
    <property type="entry name" value="Anticodon_Ia_Leu_BEm"/>
    <property type="match status" value="1"/>
</dbReference>
<dbReference type="SUPFAM" id="SSF50677">
    <property type="entry name" value="ValRS/IleRS/LeuRS editing domain"/>
    <property type="match status" value="1"/>
</dbReference>
<dbReference type="InterPro" id="IPR002300">
    <property type="entry name" value="aa-tRNA-synth_Ia"/>
</dbReference>
<evidence type="ECO:0000256" key="2">
    <source>
        <dbReference type="ARBA" id="ARBA00022490"/>
    </source>
</evidence>
<keyword evidence="16" id="KW-1185">Reference proteome</keyword>
<feature type="domain" description="Leucyl-tRNA synthetase editing" evidence="14">
    <location>
        <begin position="222"/>
        <end position="402"/>
    </location>
</feature>
<evidence type="ECO:0000313" key="15">
    <source>
        <dbReference type="EMBL" id="CAH1850149.1"/>
    </source>
</evidence>
<dbReference type="SUPFAM" id="SSF52374">
    <property type="entry name" value="Nucleotidylyl transferase"/>
    <property type="match status" value="1"/>
</dbReference>
<keyword evidence="4 9" id="KW-0547">Nucleotide-binding</keyword>
<dbReference type="PANTHER" id="PTHR43740">
    <property type="entry name" value="LEUCYL-TRNA SYNTHETASE"/>
    <property type="match status" value="1"/>
</dbReference>
<evidence type="ECO:0000256" key="1">
    <source>
        <dbReference type="ARBA" id="ARBA00005594"/>
    </source>
</evidence>
<dbReference type="Gene3D" id="1.10.730.10">
    <property type="entry name" value="Isoleucyl-tRNA Synthetase, Domain 1"/>
    <property type="match status" value="1"/>
</dbReference>
<dbReference type="InterPro" id="IPR002302">
    <property type="entry name" value="Leu-tRNA-ligase"/>
</dbReference>
<dbReference type="RefSeq" id="WP_248705545.1">
    <property type="nucleotide sequence ID" value="NZ_CAKOEU010000001.1"/>
</dbReference>
<keyword evidence="3 9" id="KW-0436">Ligase</keyword>
<comment type="subcellular location">
    <subcellularLocation>
        <location evidence="9">Cytoplasm</location>
    </subcellularLocation>
</comment>
<dbReference type="CDD" id="cd00812">
    <property type="entry name" value="LeuRS_core"/>
    <property type="match status" value="1"/>
</dbReference>
<dbReference type="GO" id="GO:0004823">
    <property type="term" value="F:leucine-tRNA ligase activity"/>
    <property type="evidence" value="ECO:0007669"/>
    <property type="project" value="UniProtKB-EC"/>
</dbReference>
<dbReference type="Proteomes" id="UP000838102">
    <property type="component" value="Unassembled WGS sequence"/>
</dbReference>
<evidence type="ECO:0000259" key="12">
    <source>
        <dbReference type="Pfam" id="PF08264"/>
    </source>
</evidence>